<protein>
    <recommendedName>
        <fullName evidence="3">Tetratricopeptide repeat protein</fullName>
    </recommendedName>
</protein>
<organism evidence="1 2">
    <name type="scientific">Candidatus Reidiella endopervernicosa</name>
    <dbReference type="NCBI Taxonomy" id="2738883"/>
    <lineage>
        <taxon>Bacteria</taxon>
        <taxon>Pseudomonadati</taxon>
        <taxon>Pseudomonadota</taxon>
        <taxon>Gammaproteobacteria</taxon>
        <taxon>Candidatus Reidiella</taxon>
    </lineage>
</organism>
<sequence>MGKPLVASRVWASEHPTSIRARQAAASFALMNNDHNEAEKQLTLALGHHPNDASLILQTALIQCTKETLTLDDISAIQLKMKSSKYSHASASTLIQFAQIAMKVSVGHLTPMR</sequence>
<dbReference type="RefSeq" id="WP_174672997.1">
    <property type="nucleotide sequence ID" value="NZ_CP054491.1"/>
</dbReference>
<keyword evidence="2" id="KW-1185">Reference proteome</keyword>
<evidence type="ECO:0000313" key="1">
    <source>
        <dbReference type="EMBL" id="QKQ26227.1"/>
    </source>
</evidence>
<accession>A0A6N0HVG5</accession>
<evidence type="ECO:0000313" key="2">
    <source>
        <dbReference type="Proteomes" id="UP000509658"/>
    </source>
</evidence>
<reference evidence="1 2" key="1">
    <citation type="submission" date="2020-05" db="EMBL/GenBank/DDBJ databases">
        <title>Horizontal transmission and recombination maintain forever young bacterial symbiont genomes.</title>
        <authorList>
            <person name="Russell S.L."/>
            <person name="Pepper-Tunick E."/>
            <person name="Svedberg J."/>
            <person name="Byrne A."/>
            <person name="Ruelas Castillo J."/>
            <person name="Vollmers C."/>
            <person name="Beinart R.A."/>
            <person name="Corbett-Detig R."/>
        </authorList>
    </citation>
    <scope>NUCLEOTIDE SEQUENCE [LARGE SCALE GENOMIC DNA]</scope>
    <source>
        <strain evidence="1">Santa_Monica_outfall</strain>
    </source>
</reference>
<evidence type="ECO:0008006" key="3">
    <source>
        <dbReference type="Google" id="ProtNLM"/>
    </source>
</evidence>
<dbReference type="AlphaFoldDB" id="A0A6N0HVG5"/>
<dbReference type="EMBL" id="CP054491">
    <property type="protein sequence ID" value="QKQ26227.1"/>
    <property type="molecule type" value="Genomic_DNA"/>
</dbReference>
<dbReference type="Proteomes" id="UP000509658">
    <property type="component" value="Chromosome"/>
</dbReference>
<proteinExistence type="predicted"/>
<name>A0A6N0HVG5_9GAMM</name>
<dbReference type="KEGG" id="rev:HUE57_07965"/>
<gene>
    <name evidence="1" type="ORF">HUE57_07965</name>
</gene>